<dbReference type="Proteomes" id="UP000466730">
    <property type="component" value="Unassembled WGS sequence"/>
</dbReference>
<feature type="signal peptide" evidence="1">
    <location>
        <begin position="1"/>
        <end position="19"/>
    </location>
</feature>
<evidence type="ECO:0000256" key="1">
    <source>
        <dbReference type="SAM" id="SignalP"/>
    </source>
</evidence>
<dbReference type="RefSeq" id="WP_153748110.1">
    <property type="nucleotide sequence ID" value="NZ_BAAADI010000018.1"/>
</dbReference>
<evidence type="ECO:0000313" key="4">
    <source>
        <dbReference type="Proteomes" id="UP000466730"/>
    </source>
</evidence>
<comment type="caution">
    <text evidence="3">The sequence shown here is derived from an EMBL/GenBank/DDBJ whole genome shotgun (WGS) entry which is preliminary data.</text>
</comment>
<organism evidence="3 4">
    <name type="scientific">Rhodovulum strictum</name>
    <dbReference type="NCBI Taxonomy" id="58314"/>
    <lineage>
        <taxon>Bacteria</taxon>
        <taxon>Pseudomonadati</taxon>
        <taxon>Pseudomonadota</taxon>
        <taxon>Alphaproteobacteria</taxon>
        <taxon>Rhodobacterales</taxon>
        <taxon>Paracoccaceae</taxon>
        <taxon>Rhodovulum</taxon>
    </lineage>
</organism>
<name>A0A844B523_9RHOB</name>
<dbReference type="AlphaFoldDB" id="A0A844B523"/>
<keyword evidence="4" id="KW-1185">Reference proteome</keyword>
<dbReference type="InterPro" id="IPR011992">
    <property type="entry name" value="EF-hand-dom_pair"/>
</dbReference>
<feature type="domain" description="EF-hand" evidence="2">
    <location>
        <begin position="124"/>
        <end position="142"/>
    </location>
</feature>
<dbReference type="PROSITE" id="PS00018">
    <property type="entry name" value="EF_HAND_1"/>
    <property type="match status" value="1"/>
</dbReference>
<protein>
    <submittedName>
        <fullName evidence="3">EF-hand domain-containing protein</fullName>
    </submittedName>
</protein>
<gene>
    <name evidence="3" type="ORF">GH815_07320</name>
</gene>
<dbReference type="InterPro" id="IPR002048">
    <property type="entry name" value="EF_hand_dom"/>
</dbReference>
<accession>A0A844B523</accession>
<feature type="chain" id="PRO_5032758404" evidence="1">
    <location>
        <begin position="20"/>
        <end position="145"/>
    </location>
</feature>
<dbReference type="Pfam" id="PF13202">
    <property type="entry name" value="EF-hand_5"/>
    <property type="match status" value="2"/>
</dbReference>
<dbReference type="EMBL" id="WJPO01000008">
    <property type="protein sequence ID" value="MRH20800.1"/>
    <property type="molecule type" value="Genomic_DNA"/>
</dbReference>
<evidence type="ECO:0000259" key="2">
    <source>
        <dbReference type="Pfam" id="PF13202"/>
    </source>
</evidence>
<proteinExistence type="predicted"/>
<keyword evidence="1" id="KW-0732">Signal</keyword>
<dbReference type="Gene3D" id="1.10.238.10">
    <property type="entry name" value="EF-hand"/>
    <property type="match status" value="1"/>
</dbReference>
<feature type="domain" description="EF-hand" evidence="2">
    <location>
        <begin position="106"/>
        <end position="119"/>
    </location>
</feature>
<dbReference type="OrthoDB" id="7631435at2"/>
<reference evidence="3 4" key="1">
    <citation type="submission" date="2019-11" db="EMBL/GenBank/DDBJ databases">
        <title>Draft Whole-Genome sequence of the marine photosynthetic bacterium Rhodovulum strictum DSM 11289.</title>
        <authorList>
            <person name="Kyndt J.A."/>
            <person name="Meyer T.E."/>
        </authorList>
    </citation>
    <scope>NUCLEOTIDE SEQUENCE [LARGE SCALE GENOMIC DNA]</scope>
    <source>
        <strain evidence="3 4">DSM 11289</strain>
    </source>
</reference>
<dbReference type="SUPFAM" id="SSF47473">
    <property type="entry name" value="EF-hand"/>
    <property type="match status" value="1"/>
</dbReference>
<dbReference type="InterPro" id="IPR018247">
    <property type="entry name" value="EF_Hand_1_Ca_BS"/>
</dbReference>
<sequence>MPRPVPAALILGLFASAAAAGSPGGLEGRFVAEWDRNGDGIATLAEIMQIPPGVFARFDSDGNGILDPHEAARFDAARQSDLRAVGGRSGAEIARLASGLRLKRNDLDGNGRISPAELRLAGADWLALLDRNGDGAISAADFVPR</sequence>
<dbReference type="GO" id="GO:0005509">
    <property type="term" value="F:calcium ion binding"/>
    <property type="evidence" value="ECO:0007669"/>
    <property type="project" value="InterPro"/>
</dbReference>
<evidence type="ECO:0000313" key="3">
    <source>
        <dbReference type="EMBL" id="MRH20800.1"/>
    </source>
</evidence>